<sequence>MTARSPIRQHSLSGSRSNPAFWMALAFGFLIWGFSASAHASHGGGHAQGIPLEEPAALLFSTQADRALAEPQAQNPFTPYTASAGEIALDDGSLHCLLSAAIHKDQGNGSDAACRLFTLKGLYRNTSISDGWHLFKQEVTKNPQFFESGVRGPATLGLDALTGYIHDTYGISSMH</sequence>
<protein>
    <submittedName>
        <fullName evidence="1">Uncharacterized protein</fullName>
    </submittedName>
</protein>
<organism evidence="1 2">
    <name type="scientific">Nitrospina watsonii</name>
    <dbReference type="NCBI Taxonomy" id="1323948"/>
    <lineage>
        <taxon>Bacteria</taxon>
        <taxon>Pseudomonadati</taxon>
        <taxon>Nitrospinota/Tectimicrobiota group</taxon>
        <taxon>Nitrospinota</taxon>
        <taxon>Nitrospinia</taxon>
        <taxon>Nitrospinales</taxon>
        <taxon>Nitrospinaceae</taxon>
        <taxon>Nitrospina</taxon>
    </lineage>
</organism>
<keyword evidence="2" id="KW-1185">Reference proteome</keyword>
<evidence type="ECO:0000313" key="2">
    <source>
        <dbReference type="Proteomes" id="UP001157733"/>
    </source>
</evidence>
<evidence type="ECO:0000313" key="1">
    <source>
        <dbReference type="EMBL" id="CAI2717579.1"/>
    </source>
</evidence>
<reference evidence="1 2" key="1">
    <citation type="submission" date="2022-09" db="EMBL/GenBank/DDBJ databases">
        <authorList>
            <person name="Kop L."/>
        </authorList>
    </citation>
    <scope>NUCLEOTIDE SEQUENCE [LARGE SCALE GENOMIC DNA]</scope>
    <source>
        <strain evidence="1 2">347</strain>
    </source>
</reference>
<accession>A0ABN8W088</accession>
<dbReference type="Proteomes" id="UP001157733">
    <property type="component" value="Chromosome"/>
</dbReference>
<dbReference type="RefSeq" id="WP_282010506.1">
    <property type="nucleotide sequence ID" value="NZ_OX336137.1"/>
</dbReference>
<proteinExistence type="predicted"/>
<name>A0ABN8W088_9BACT</name>
<dbReference type="EMBL" id="OX336137">
    <property type="protein sequence ID" value="CAI2717579.1"/>
    <property type="molecule type" value="Genomic_DNA"/>
</dbReference>
<gene>
    <name evidence="1" type="ORF">NSPWAT_0720</name>
</gene>